<organism evidence="1 2">
    <name type="scientific">Serratia aquatilis</name>
    <dbReference type="NCBI Taxonomy" id="1737515"/>
    <lineage>
        <taxon>Bacteria</taxon>
        <taxon>Pseudomonadati</taxon>
        <taxon>Pseudomonadota</taxon>
        <taxon>Gammaproteobacteria</taxon>
        <taxon>Enterobacterales</taxon>
        <taxon>Yersiniaceae</taxon>
        <taxon>Serratia</taxon>
    </lineage>
</organism>
<comment type="caution">
    <text evidence="1">The sequence shown here is derived from an EMBL/GenBank/DDBJ whole genome shotgun (WGS) entry which is preliminary data.</text>
</comment>
<reference evidence="1 2" key="1">
    <citation type="submission" date="2024-09" db="EMBL/GenBank/DDBJ databases">
        <authorList>
            <person name="Sun Q."/>
            <person name="Mori K."/>
        </authorList>
    </citation>
    <scope>NUCLEOTIDE SEQUENCE [LARGE SCALE GENOMIC DNA]</scope>
    <source>
        <strain evidence="1 2">CCM 8626</strain>
    </source>
</reference>
<accession>A0ABV6EGY3</accession>
<gene>
    <name evidence="1" type="ORF">ACFFJ3_17445</name>
</gene>
<dbReference type="Proteomes" id="UP001589792">
    <property type="component" value="Unassembled WGS sequence"/>
</dbReference>
<evidence type="ECO:0000313" key="2">
    <source>
        <dbReference type="Proteomes" id="UP001589792"/>
    </source>
</evidence>
<evidence type="ECO:0000313" key="1">
    <source>
        <dbReference type="EMBL" id="MFC0228256.1"/>
    </source>
</evidence>
<proteinExistence type="predicted"/>
<dbReference type="EMBL" id="JBHLXG010000018">
    <property type="protein sequence ID" value="MFC0228256.1"/>
    <property type="molecule type" value="Genomic_DNA"/>
</dbReference>
<protein>
    <submittedName>
        <fullName evidence="1">Uncharacterized protein</fullName>
    </submittedName>
</protein>
<sequence>MDNKIDTEYGSFSDPLRVLENIMNDANIGTSLRIDAAAKLASFLYEKPYDEETA</sequence>
<dbReference type="RefSeq" id="WP_380677668.1">
    <property type="nucleotide sequence ID" value="NZ_CP173186.1"/>
</dbReference>
<keyword evidence="2" id="KW-1185">Reference proteome</keyword>
<name>A0ABV6EGY3_9GAMM</name>